<evidence type="ECO:0000259" key="4">
    <source>
        <dbReference type="PROSITE" id="PS51858"/>
    </source>
</evidence>
<dbReference type="Gene3D" id="3.90.1720.30">
    <property type="entry name" value="PPPDE domains"/>
    <property type="match status" value="1"/>
</dbReference>
<proteinExistence type="inferred from homology"/>
<dbReference type="InterPro" id="IPR008580">
    <property type="entry name" value="PPPDE_dom"/>
</dbReference>
<reference evidence="5 6" key="1">
    <citation type="journal article" date="2009" name="Science">
        <title>Green evolution and dynamic adaptations revealed by genomes of the marine picoeukaryotes Micromonas.</title>
        <authorList>
            <person name="Worden A.Z."/>
            <person name="Lee J.H."/>
            <person name="Mock T."/>
            <person name="Rouze P."/>
            <person name="Simmons M.P."/>
            <person name="Aerts A.L."/>
            <person name="Allen A.E."/>
            <person name="Cuvelier M.L."/>
            <person name="Derelle E."/>
            <person name="Everett M.V."/>
            <person name="Foulon E."/>
            <person name="Grimwood J."/>
            <person name="Gundlach H."/>
            <person name="Henrissat B."/>
            <person name="Napoli C."/>
            <person name="McDonald S.M."/>
            <person name="Parker M.S."/>
            <person name="Rombauts S."/>
            <person name="Salamov A."/>
            <person name="Von Dassow P."/>
            <person name="Badger J.H."/>
            <person name="Coutinho P.M."/>
            <person name="Demir E."/>
            <person name="Dubchak I."/>
            <person name="Gentemann C."/>
            <person name="Eikrem W."/>
            <person name="Gready J.E."/>
            <person name="John U."/>
            <person name="Lanier W."/>
            <person name="Lindquist E.A."/>
            <person name="Lucas S."/>
            <person name="Mayer K.F."/>
            <person name="Moreau H."/>
            <person name="Not F."/>
            <person name="Otillar R."/>
            <person name="Panaud O."/>
            <person name="Pangilinan J."/>
            <person name="Paulsen I."/>
            <person name="Piegu B."/>
            <person name="Poliakov A."/>
            <person name="Robbens S."/>
            <person name="Schmutz J."/>
            <person name="Toulza E."/>
            <person name="Wyss T."/>
            <person name="Zelensky A."/>
            <person name="Zhou K."/>
            <person name="Armbrust E.V."/>
            <person name="Bhattacharya D."/>
            <person name="Goodenough U.W."/>
            <person name="Van de Peer Y."/>
            <person name="Grigoriev I.V."/>
        </authorList>
    </citation>
    <scope>NUCLEOTIDE SEQUENCE [LARGE SCALE GENOMIC DNA]</scope>
    <source>
        <strain evidence="5 6">CCMP1545</strain>
    </source>
</reference>
<dbReference type="KEGG" id="mpp:MICPUCDRAFT_6452"/>
<evidence type="ECO:0000313" key="6">
    <source>
        <dbReference type="Proteomes" id="UP000001876"/>
    </source>
</evidence>
<feature type="non-terminal residue" evidence="5">
    <location>
        <position position="1"/>
    </location>
</feature>
<dbReference type="OrthoDB" id="21221at2759"/>
<sequence>VKLHLYDLSQGMAAMMSAPLLGKQIDGIWHTGVVVFGREYYFGGGIQCGAPGGTHFGRPLRTIDLGETHIPEDLFETFLIELSPRFTAQTYNLLRWNCNNFSDEIAHFLVGVGIPRHIVDLPNEVMSTPLGQQLMPMLTMMENQMR</sequence>
<accession>C1MR25</accession>
<feature type="domain" description="PPPDE" evidence="4">
    <location>
        <begin position="1"/>
        <end position="139"/>
    </location>
</feature>
<dbReference type="PROSITE" id="PS51858">
    <property type="entry name" value="PPPDE"/>
    <property type="match status" value="1"/>
</dbReference>
<dbReference type="InterPro" id="IPR042266">
    <property type="entry name" value="PPPDE_sf"/>
</dbReference>
<feature type="non-terminal residue" evidence="5">
    <location>
        <position position="146"/>
    </location>
</feature>
<dbReference type="Pfam" id="PF05903">
    <property type="entry name" value="Peptidase_C97"/>
    <property type="match status" value="1"/>
</dbReference>
<evidence type="ECO:0000313" key="5">
    <source>
        <dbReference type="EMBL" id="EEH58182.1"/>
    </source>
</evidence>
<dbReference type="PANTHER" id="PTHR12378:SF7">
    <property type="entry name" value="DESUMOYLATING ISOPEPTIDASE 1"/>
    <property type="match status" value="1"/>
</dbReference>
<dbReference type="PANTHER" id="PTHR12378">
    <property type="entry name" value="DESUMOYLATING ISOPEPTIDASE"/>
    <property type="match status" value="1"/>
</dbReference>
<organism evidence="6">
    <name type="scientific">Micromonas pusilla (strain CCMP1545)</name>
    <name type="common">Picoplanktonic green alga</name>
    <dbReference type="NCBI Taxonomy" id="564608"/>
    <lineage>
        <taxon>Eukaryota</taxon>
        <taxon>Viridiplantae</taxon>
        <taxon>Chlorophyta</taxon>
        <taxon>Mamiellophyceae</taxon>
        <taxon>Mamiellales</taxon>
        <taxon>Mamiellaceae</taxon>
        <taxon>Micromonas</taxon>
    </lineage>
</organism>
<dbReference type="eggNOG" id="KOG0324">
    <property type="taxonomic scope" value="Eukaryota"/>
</dbReference>
<keyword evidence="2" id="KW-0645">Protease</keyword>
<evidence type="ECO:0000256" key="1">
    <source>
        <dbReference type="ARBA" id="ARBA00008140"/>
    </source>
</evidence>
<dbReference type="SMART" id="SM01179">
    <property type="entry name" value="DUF862"/>
    <property type="match status" value="1"/>
</dbReference>
<name>C1MR25_MICPC</name>
<keyword evidence="6" id="KW-1185">Reference proteome</keyword>
<dbReference type="AlphaFoldDB" id="C1MR25"/>
<keyword evidence="3" id="KW-0378">Hydrolase</keyword>
<dbReference type="EMBL" id="GG663738">
    <property type="protein sequence ID" value="EEH58182.1"/>
    <property type="molecule type" value="Genomic_DNA"/>
</dbReference>
<dbReference type="RefSeq" id="XP_003058231.1">
    <property type="nucleotide sequence ID" value="XM_003058185.1"/>
</dbReference>
<dbReference type="OMA" id="HLMLGKQ"/>
<evidence type="ECO:0000256" key="2">
    <source>
        <dbReference type="ARBA" id="ARBA00022670"/>
    </source>
</evidence>
<dbReference type="GeneID" id="9683294"/>
<dbReference type="Proteomes" id="UP000001876">
    <property type="component" value="Unassembled WGS sequence"/>
</dbReference>
<dbReference type="GO" id="GO:0070646">
    <property type="term" value="P:protein modification by small protein removal"/>
    <property type="evidence" value="ECO:0007669"/>
    <property type="project" value="TreeGrafter"/>
</dbReference>
<dbReference type="GO" id="GO:0006508">
    <property type="term" value="P:proteolysis"/>
    <property type="evidence" value="ECO:0007669"/>
    <property type="project" value="UniProtKB-KW"/>
</dbReference>
<evidence type="ECO:0000256" key="3">
    <source>
        <dbReference type="ARBA" id="ARBA00022801"/>
    </source>
</evidence>
<gene>
    <name evidence="5" type="ORF">MICPUCDRAFT_6452</name>
</gene>
<dbReference type="STRING" id="564608.C1MR25"/>
<comment type="similarity">
    <text evidence="1">Belongs to the DeSI family.</text>
</comment>
<dbReference type="GO" id="GO:0008233">
    <property type="term" value="F:peptidase activity"/>
    <property type="evidence" value="ECO:0007669"/>
    <property type="project" value="UniProtKB-KW"/>
</dbReference>
<protein>
    <submittedName>
        <fullName evidence="5">Predicted protein</fullName>
    </submittedName>
</protein>